<proteinExistence type="predicted"/>
<organism evidence="1 2">
    <name type="scientific">Purpureocillium lilacinum</name>
    <name type="common">Paecilomyces lilacinus</name>
    <dbReference type="NCBI Taxonomy" id="33203"/>
    <lineage>
        <taxon>Eukaryota</taxon>
        <taxon>Fungi</taxon>
        <taxon>Dikarya</taxon>
        <taxon>Ascomycota</taxon>
        <taxon>Pezizomycotina</taxon>
        <taxon>Sordariomycetes</taxon>
        <taxon>Hypocreomycetidae</taxon>
        <taxon>Hypocreales</taxon>
        <taxon>Ophiocordycipitaceae</taxon>
        <taxon>Purpureocillium</taxon>
    </lineage>
</organism>
<evidence type="ECO:0000313" key="1">
    <source>
        <dbReference type="EMBL" id="KAL3961737.1"/>
    </source>
</evidence>
<reference evidence="1" key="1">
    <citation type="submission" date="2024-12" db="EMBL/GenBank/DDBJ databases">
        <title>Comparative genomics and development of molecular markers within Purpureocillium lilacinum and among Purpureocillium species.</title>
        <authorList>
            <person name="Yeh Z.-Y."/>
            <person name="Ni N.-T."/>
            <person name="Lo P.-H."/>
            <person name="Mushyakhwo K."/>
            <person name="Lin C.-F."/>
            <person name="Nai Y.-S."/>
        </authorList>
    </citation>
    <scope>NUCLEOTIDE SEQUENCE</scope>
    <source>
        <strain evidence="1">NCHU-NPUST-175</strain>
    </source>
</reference>
<name>A0ACC4E0D3_PURLI</name>
<gene>
    <name evidence="1" type="ORF">ACCO45_003260</name>
</gene>
<dbReference type="Proteomes" id="UP001638806">
    <property type="component" value="Unassembled WGS sequence"/>
</dbReference>
<dbReference type="EMBL" id="JBGNUJ010000003">
    <property type="protein sequence ID" value="KAL3961737.1"/>
    <property type="molecule type" value="Genomic_DNA"/>
</dbReference>
<protein>
    <submittedName>
        <fullName evidence="1">Uncharacterized protein</fullName>
    </submittedName>
</protein>
<keyword evidence="2" id="KW-1185">Reference proteome</keyword>
<evidence type="ECO:0000313" key="2">
    <source>
        <dbReference type="Proteomes" id="UP001638806"/>
    </source>
</evidence>
<sequence length="324" mass="35987">MRRRCTERSRAAASMISPLSTMPLSSDALGPHMEALLLRSVRETHCERAAVLLERAMMLTLARLALALRTADTNLKDDPEEEDLRTWRLEFAALCEPSESGVARFVGCFRVLLGSDLSRAGRLECAAKVLNTIRGVKNVGPNVEYFQVLSQSAIIGSWRRAVSSSGMVGATVQCLAWLARRQTLLMSKGQPWAVDDYKGVFLIKRPPLVSAWPISKTWPVTLEEQSANWKISVPLATTTSAGLQTQGGYGFQLQRQSHETFRESSVSRRGAQRHLAVCCLDSDVLSSSRLRLSRRGWLNEARMEAPRLAWKQQGPVGQVRRQGP</sequence>
<comment type="caution">
    <text evidence="1">The sequence shown here is derived from an EMBL/GenBank/DDBJ whole genome shotgun (WGS) entry which is preliminary data.</text>
</comment>
<accession>A0ACC4E0D3</accession>